<evidence type="ECO:0000313" key="10">
    <source>
        <dbReference type="EMBL" id="EDY20358.1"/>
    </source>
</evidence>
<feature type="domain" description="L,D-TPase catalytic" evidence="9">
    <location>
        <begin position="66"/>
        <end position="202"/>
    </location>
</feature>
<keyword evidence="4 7" id="KW-0133">Cell shape</keyword>
<evidence type="ECO:0000256" key="2">
    <source>
        <dbReference type="ARBA" id="ARBA00005992"/>
    </source>
</evidence>
<dbReference type="GO" id="GO:0005576">
    <property type="term" value="C:extracellular region"/>
    <property type="evidence" value="ECO:0007669"/>
    <property type="project" value="TreeGrafter"/>
</dbReference>
<dbReference type="EMBL" id="ABVL01000005">
    <property type="protein sequence ID" value="EDY20358.1"/>
    <property type="molecule type" value="Genomic_DNA"/>
</dbReference>
<dbReference type="PROSITE" id="PS52029">
    <property type="entry name" value="LD_TPASE"/>
    <property type="match status" value="1"/>
</dbReference>
<feature type="signal peptide" evidence="8">
    <location>
        <begin position="1"/>
        <end position="19"/>
    </location>
</feature>
<evidence type="ECO:0000256" key="3">
    <source>
        <dbReference type="ARBA" id="ARBA00022679"/>
    </source>
</evidence>
<comment type="similarity">
    <text evidence="2">Belongs to the YkuD family.</text>
</comment>
<dbReference type="Proteomes" id="UP000005824">
    <property type="component" value="Unassembled WGS sequence"/>
</dbReference>
<dbReference type="InterPro" id="IPR038063">
    <property type="entry name" value="Transpep_catalytic_dom"/>
</dbReference>
<feature type="chain" id="PRO_5002802557" evidence="8">
    <location>
        <begin position="20"/>
        <end position="203"/>
    </location>
</feature>
<evidence type="ECO:0000256" key="1">
    <source>
        <dbReference type="ARBA" id="ARBA00004752"/>
    </source>
</evidence>
<dbReference type="STRING" id="497964.CfE428DRAFT_2282"/>
<evidence type="ECO:0000256" key="8">
    <source>
        <dbReference type="SAM" id="SignalP"/>
    </source>
</evidence>
<feature type="active site" description="Nucleophile" evidence="7">
    <location>
        <position position="178"/>
    </location>
</feature>
<accession>B4D044</accession>
<gene>
    <name evidence="10" type="ORF">CfE428DRAFT_2282</name>
</gene>
<evidence type="ECO:0000256" key="4">
    <source>
        <dbReference type="ARBA" id="ARBA00022960"/>
    </source>
</evidence>
<evidence type="ECO:0000256" key="7">
    <source>
        <dbReference type="PROSITE-ProRule" id="PRU01373"/>
    </source>
</evidence>
<keyword evidence="5 7" id="KW-0573">Peptidoglycan synthesis</keyword>
<evidence type="ECO:0000259" key="9">
    <source>
        <dbReference type="PROSITE" id="PS52029"/>
    </source>
</evidence>
<dbReference type="PANTHER" id="PTHR30582">
    <property type="entry name" value="L,D-TRANSPEPTIDASE"/>
    <property type="match status" value="1"/>
</dbReference>
<name>B4D044_9BACT</name>
<dbReference type="Gene3D" id="2.40.440.10">
    <property type="entry name" value="L,D-transpeptidase catalytic domain-like"/>
    <property type="match status" value="1"/>
</dbReference>
<dbReference type="AlphaFoldDB" id="B4D044"/>
<dbReference type="GO" id="GO:0071972">
    <property type="term" value="F:peptidoglycan L,D-transpeptidase activity"/>
    <property type="evidence" value="ECO:0007669"/>
    <property type="project" value="TreeGrafter"/>
</dbReference>
<dbReference type="CDD" id="cd16913">
    <property type="entry name" value="YkuD_like"/>
    <property type="match status" value="1"/>
</dbReference>
<dbReference type="GO" id="GO:0008360">
    <property type="term" value="P:regulation of cell shape"/>
    <property type="evidence" value="ECO:0007669"/>
    <property type="project" value="UniProtKB-UniRule"/>
</dbReference>
<dbReference type="Pfam" id="PF03734">
    <property type="entry name" value="YkuD"/>
    <property type="match status" value="1"/>
</dbReference>
<dbReference type="GO" id="GO:0018104">
    <property type="term" value="P:peptidoglycan-protein cross-linking"/>
    <property type="evidence" value="ECO:0007669"/>
    <property type="project" value="TreeGrafter"/>
</dbReference>
<dbReference type="GO" id="GO:0016740">
    <property type="term" value="F:transferase activity"/>
    <property type="evidence" value="ECO:0007669"/>
    <property type="project" value="UniProtKB-KW"/>
</dbReference>
<dbReference type="SUPFAM" id="SSF141523">
    <property type="entry name" value="L,D-transpeptidase catalytic domain-like"/>
    <property type="match status" value="1"/>
</dbReference>
<keyword evidence="6 7" id="KW-0961">Cell wall biogenesis/degradation</keyword>
<dbReference type="InterPro" id="IPR005490">
    <property type="entry name" value="LD_TPept_cat_dom"/>
</dbReference>
<reference evidence="10 11" key="1">
    <citation type="journal article" date="2011" name="J. Bacteriol.">
        <title>Genome sequence of Chthoniobacter flavus Ellin428, an aerobic heterotrophic soil bacterium.</title>
        <authorList>
            <person name="Kant R."/>
            <person name="van Passel M.W."/>
            <person name="Palva A."/>
            <person name="Lucas S."/>
            <person name="Lapidus A."/>
            <person name="Glavina Del Rio T."/>
            <person name="Dalin E."/>
            <person name="Tice H."/>
            <person name="Bruce D."/>
            <person name="Goodwin L."/>
            <person name="Pitluck S."/>
            <person name="Larimer F.W."/>
            <person name="Land M.L."/>
            <person name="Hauser L."/>
            <person name="Sangwan P."/>
            <person name="de Vos W.M."/>
            <person name="Janssen P.H."/>
            <person name="Smidt H."/>
        </authorList>
    </citation>
    <scope>NUCLEOTIDE SEQUENCE [LARGE SCALE GENOMIC DNA]</scope>
    <source>
        <strain evidence="10 11">Ellin428</strain>
    </source>
</reference>
<proteinExistence type="inferred from homology"/>
<dbReference type="InterPro" id="IPR050979">
    <property type="entry name" value="LD-transpeptidase"/>
</dbReference>
<dbReference type="PANTHER" id="PTHR30582:SF2">
    <property type="entry name" value="L,D-TRANSPEPTIDASE YCIB-RELATED"/>
    <property type="match status" value="1"/>
</dbReference>
<keyword evidence="3" id="KW-0808">Transferase</keyword>
<evidence type="ECO:0000256" key="5">
    <source>
        <dbReference type="ARBA" id="ARBA00022984"/>
    </source>
</evidence>
<feature type="active site" description="Proton donor/acceptor" evidence="7">
    <location>
        <position position="165"/>
    </location>
</feature>
<dbReference type="GO" id="GO:0071555">
    <property type="term" value="P:cell wall organization"/>
    <property type="evidence" value="ECO:0007669"/>
    <property type="project" value="UniProtKB-UniRule"/>
</dbReference>
<keyword evidence="11" id="KW-1185">Reference proteome</keyword>
<comment type="pathway">
    <text evidence="1 7">Cell wall biogenesis; peptidoglycan biosynthesis.</text>
</comment>
<organism evidence="10 11">
    <name type="scientific">Chthoniobacter flavus Ellin428</name>
    <dbReference type="NCBI Taxonomy" id="497964"/>
    <lineage>
        <taxon>Bacteria</taxon>
        <taxon>Pseudomonadati</taxon>
        <taxon>Verrucomicrobiota</taxon>
        <taxon>Spartobacteria</taxon>
        <taxon>Chthoniobacterales</taxon>
        <taxon>Chthoniobacteraceae</taxon>
        <taxon>Chthoniobacter</taxon>
    </lineage>
</organism>
<dbReference type="InParanoid" id="B4D044"/>
<sequence length="203" mass="22003" precursor="true">MPAKMFRNLALALLTAALAVGCGGNDTARTHPETAYLGGYHPQAQNQRANFDNVSYWDGDSVSGAPSIKINLGEQRAYFYKGGELVGISVVSTGREGFGTTSGNFHIIQKDKDHVSSRFGDYLNADGSILKKEIDRDKDPMPKGARYDGAKMPYFMRIVGGTGMHEGFLPGYPASHGCIRMPGFMAQKFFENVSVGTPVQVIN</sequence>
<protein>
    <submittedName>
        <fullName evidence="10">ErfK/YbiS/YcfS/YnhG family protein</fullName>
    </submittedName>
</protein>
<evidence type="ECO:0000256" key="6">
    <source>
        <dbReference type="ARBA" id="ARBA00023316"/>
    </source>
</evidence>
<evidence type="ECO:0000313" key="11">
    <source>
        <dbReference type="Proteomes" id="UP000005824"/>
    </source>
</evidence>
<comment type="caution">
    <text evidence="10">The sequence shown here is derived from an EMBL/GenBank/DDBJ whole genome shotgun (WGS) entry which is preliminary data.</text>
</comment>
<dbReference type="UniPathway" id="UPA00219"/>
<keyword evidence="8" id="KW-0732">Signal</keyword>
<dbReference type="PROSITE" id="PS51257">
    <property type="entry name" value="PROKAR_LIPOPROTEIN"/>
    <property type="match status" value="1"/>
</dbReference>
<dbReference type="eggNOG" id="COG1376">
    <property type="taxonomic scope" value="Bacteria"/>
</dbReference>